<protein>
    <submittedName>
        <fullName evidence="6">Acyl-CoA synthetase (AMP-forming)/AMP-acid ligase II</fullName>
    </submittedName>
</protein>
<dbReference type="InterPro" id="IPR000873">
    <property type="entry name" value="AMP-dep_synth/lig_dom"/>
</dbReference>
<evidence type="ECO:0000256" key="1">
    <source>
        <dbReference type="ARBA" id="ARBA00006432"/>
    </source>
</evidence>
<dbReference type="Proteomes" id="UP000295705">
    <property type="component" value="Unassembled WGS sequence"/>
</dbReference>
<dbReference type="GO" id="GO:0031956">
    <property type="term" value="F:medium-chain fatty acid-CoA ligase activity"/>
    <property type="evidence" value="ECO:0007669"/>
    <property type="project" value="TreeGrafter"/>
</dbReference>
<dbReference type="RefSeq" id="WP_133826220.1">
    <property type="nucleotide sequence ID" value="NZ_BAABHR010000038.1"/>
</dbReference>
<evidence type="ECO:0000259" key="4">
    <source>
        <dbReference type="Pfam" id="PF00501"/>
    </source>
</evidence>
<dbReference type="InterPro" id="IPR020845">
    <property type="entry name" value="AMP-binding_CS"/>
</dbReference>
<reference evidence="6 7" key="1">
    <citation type="submission" date="2019-03" db="EMBL/GenBank/DDBJ databases">
        <title>Genomic Encyclopedia of Type Strains, Phase IV (KMG-IV): sequencing the most valuable type-strain genomes for metagenomic binning, comparative biology and taxonomic classification.</title>
        <authorList>
            <person name="Goeker M."/>
        </authorList>
    </citation>
    <scope>NUCLEOTIDE SEQUENCE [LARGE SCALE GENOMIC DNA]</scope>
    <source>
        <strain evidence="6 7">DSM 45775</strain>
    </source>
</reference>
<comment type="similarity">
    <text evidence="1">Belongs to the ATP-dependent AMP-binding enzyme family.</text>
</comment>
<dbReference type="PANTHER" id="PTHR43201:SF32">
    <property type="entry name" value="2-SUCCINYLBENZOATE--COA LIGASE, CHLOROPLASTIC_PEROXISOMAL"/>
    <property type="match status" value="1"/>
</dbReference>
<dbReference type="InterPro" id="IPR045851">
    <property type="entry name" value="AMP-bd_C_sf"/>
</dbReference>
<evidence type="ECO:0000256" key="2">
    <source>
        <dbReference type="ARBA" id="ARBA00022598"/>
    </source>
</evidence>
<dbReference type="Gene3D" id="3.40.50.12780">
    <property type="entry name" value="N-terminal domain of ligase-like"/>
    <property type="match status" value="1"/>
</dbReference>
<sequence length="525" mass="56360">MTTPETLHDLAPAGDRGNATRTMGAPLRRALATARERTAVVCGEQTVTYGELAERIARLGGLLTRLGLAPGDRVGVLGANCHRYLELYLGLPSHGLVIVPLNVRHTAAERTYALRDAGARVLFADRALDGLDPDLRVVDTSTEYEALLADAEPVAPLREPREHDLAGIFYTGGTTGAAKGVMLTHGNLVANAFHFMACWPFTADTRWLVVAPMFHAAGTIAALSTVWAGGTQVMCPAFTPDGVLDLVERHGVTATLVVPTMMDALAHEQAARPRTVSSLRWLSHGSSPAAVELLRRTHTAFPDAEMLHIYGLTETSPIVTLLPGEQHLLDAPQARSCGRAAVGVEVIVVDPADRTPLPPGTVGEVLIRGANVTAGYWNKPEETAAALRDGWFASGDLGLLDDGGHLFLVDRAKDMIVSGGENVYSAEVENALFAHPSVVEVAVFGVPHERFGESVHAVVVLRSRPEDADAFAEELVAHCRRTIAGYKVPRSIETRVEPLPKSGAGKILKRELRAVFWTERESQLT</sequence>
<dbReference type="OrthoDB" id="3172305at2"/>
<keyword evidence="2 6" id="KW-0436">Ligase</keyword>
<gene>
    <name evidence="6" type="ORF">EV188_102935</name>
</gene>
<dbReference type="FunFam" id="3.30.300.30:FF:000008">
    <property type="entry name" value="2,3-dihydroxybenzoate-AMP ligase"/>
    <property type="match status" value="1"/>
</dbReference>
<dbReference type="InterPro" id="IPR042099">
    <property type="entry name" value="ANL_N_sf"/>
</dbReference>
<feature type="domain" description="AMP-dependent synthetase/ligase" evidence="4">
    <location>
        <begin position="28"/>
        <end position="377"/>
    </location>
</feature>
<dbReference type="Pfam" id="PF13193">
    <property type="entry name" value="AMP-binding_C"/>
    <property type="match status" value="1"/>
</dbReference>
<dbReference type="SUPFAM" id="SSF56801">
    <property type="entry name" value="Acetyl-CoA synthetase-like"/>
    <property type="match status" value="1"/>
</dbReference>
<dbReference type="PROSITE" id="PS00455">
    <property type="entry name" value="AMP_BINDING"/>
    <property type="match status" value="1"/>
</dbReference>
<dbReference type="GO" id="GO:0006631">
    <property type="term" value="P:fatty acid metabolic process"/>
    <property type="evidence" value="ECO:0007669"/>
    <property type="project" value="TreeGrafter"/>
</dbReference>
<comment type="caution">
    <text evidence="6">The sequence shown here is derived from an EMBL/GenBank/DDBJ whole genome shotgun (WGS) entry which is preliminary data.</text>
</comment>
<name>A0A4R6VIT0_9PSEU</name>
<evidence type="ECO:0000313" key="7">
    <source>
        <dbReference type="Proteomes" id="UP000295705"/>
    </source>
</evidence>
<dbReference type="InterPro" id="IPR025110">
    <property type="entry name" value="AMP-bd_C"/>
</dbReference>
<dbReference type="Gene3D" id="3.30.300.30">
    <property type="match status" value="1"/>
</dbReference>
<accession>A0A4R6VIT0</accession>
<keyword evidence="7" id="KW-1185">Reference proteome</keyword>
<evidence type="ECO:0000259" key="5">
    <source>
        <dbReference type="Pfam" id="PF13193"/>
    </source>
</evidence>
<feature type="region of interest" description="Disordered" evidence="3">
    <location>
        <begin position="1"/>
        <end position="22"/>
    </location>
</feature>
<feature type="domain" description="AMP-binding enzyme C-terminal" evidence="5">
    <location>
        <begin position="427"/>
        <end position="506"/>
    </location>
</feature>
<dbReference type="AlphaFoldDB" id="A0A4R6VIT0"/>
<dbReference type="EMBL" id="SNYO01000002">
    <property type="protein sequence ID" value="TDQ63278.1"/>
    <property type="molecule type" value="Genomic_DNA"/>
</dbReference>
<dbReference type="PANTHER" id="PTHR43201">
    <property type="entry name" value="ACYL-COA SYNTHETASE"/>
    <property type="match status" value="1"/>
</dbReference>
<organism evidence="6 7">
    <name type="scientific">Actinomycetospora succinea</name>
    <dbReference type="NCBI Taxonomy" id="663603"/>
    <lineage>
        <taxon>Bacteria</taxon>
        <taxon>Bacillati</taxon>
        <taxon>Actinomycetota</taxon>
        <taxon>Actinomycetes</taxon>
        <taxon>Pseudonocardiales</taxon>
        <taxon>Pseudonocardiaceae</taxon>
        <taxon>Actinomycetospora</taxon>
    </lineage>
</organism>
<evidence type="ECO:0000256" key="3">
    <source>
        <dbReference type="SAM" id="MobiDB-lite"/>
    </source>
</evidence>
<evidence type="ECO:0000313" key="6">
    <source>
        <dbReference type="EMBL" id="TDQ63278.1"/>
    </source>
</evidence>
<proteinExistence type="inferred from homology"/>
<dbReference type="Pfam" id="PF00501">
    <property type="entry name" value="AMP-binding"/>
    <property type="match status" value="1"/>
</dbReference>